<organism evidence="8 9">
    <name type="scientific">Pseudomonas aeruginosa</name>
    <dbReference type="NCBI Taxonomy" id="287"/>
    <lineage>
        <taxon>Bacteria</taxon>
        <taxon>Pseudomonadati</taxon>
        <taxon>Pseudomonadota</taxon>
        <taxon>Gammaproteobacteria</taxon>
        <taxon>Pseudomonadales</taxon>
        <taxon>Pseudomonadaceae</taxon>
        <taxon>Pseudomonas</taxon>
    </lineage>
</organism>
<keyword evidence="4" id="KW-0238">DNA-binding</keyword>
<keyword evidence="2" id="KW-0902">Two-component regulatory system</keyword>
<dbReference type="GO" id="GO:0005829">
    <property type="term" value="C:cytosol"/>
    <property type="evidence" value="ECO:0007669"/>
    <property type="project" value="TreeGrafter"/>
</dbReference>
<dbReference type="Proteomes" id="UP000253594">
    <property type="component" value="Unassembled WGS sequence"/>
</dbReference>
<evidence type="ECO:0000256" key="6">
    <source>
        <dbReference type="PROSITE-ProRule" id="PRU00169"/>
    </source>
</evidence>
<dbReference type="PANTHER" id="PTHR48111:SF22">
    <property type="entry name" value="REGULATOR OF RPOS"/>
    <property type="match status" value="1"/>
</dbReference>
<evidence type="ECO:0000256" key="3">
    <source>
        <dbReference type="ARBA" id="ARBA00023015"/>
    </source>
</evidence>
<sequence length="105" mass="11606">MHIHVLVVEDNFDLAGTVIDYLEAAGVVCDHARDGQAGLNLARANRYDVILLDIMLPRINGRQVCRQLREAGLQTPVLMLTALDTLQDKLDGFDAGADDYLLKPF</sequence>
<dbReference type="Pfam" id="PF00072">
    <property type="entry name" value="Response_reg"/>
    <property type="match status" value="1"/>
</dbReference>
<proteinExistence type="predicted"/>
<gene>
    <name evidence="8" type="ORF">DT376_29770</name>
</gene>
<evidence type="ECO:0000313" key="9">
    <source>
        <dbReference type="Proteomes" id="UP000253594"/>
    </source>
</evidence>
<accession>A0A367M1H3</accession>
<dbReference type="CDD" id="cd17574">
    <property type="entry name" value="REC_OmpR"/>
    <property type="match status" value="1"/>
</dbReference>
<keyword evidence="3" id="KW-0805">Transcription regulation</keyword>
<feature type="domain" description="Response regulatory" evidence="7">
    <location>
        <begin position="4"/>
        <end position="105"/>
    </location>
</feature>
<reference evidence="8 9" key="1">
    <citation type="submission" date="2018-07" db="EMBL/GenBank/DDBJ databases">
        <title>Mechanisms of high-level aminoglycoside resistance among Gram-negative pathogens in Brazil.</title>
        <authorList>
            <person name="Ballaben A.S."/>
            <person name="Darini A.L.C."/>
            <person name="Doi Y."/>
        </authorList>
    </citation>
    <scope>NUCLEOTIDE SEQUENCE [LARGE SCALE GENOMIC DNA]</scope>
    <source>
        <strain evidence="8 9">B2-305</strain>
    </source>
</reference>
<dbReference type="GO" id="GO:0032993">
    <property type="term" value="C:protein-DNA complex"/>
    <property type="evidence" value="ECO:0007669"/>
    <property type="project" value="TreeGrafter"/>
</dbReference>
<dbReference type="EMBL" id="QORE01001480">
    <property type="protein sequence ID" value="RCI71317.1"/>
    <property type="molecule type" value="Genomic_DNA"/>
</dbReference>
<dbReference type="Gene3D" id="3.40.50.2300">
    <property type="match status" value="1"/>
</dbReference>
<name>A0A367M1H3_PSEAI</name>
<dbReference type="PROSITE" id="PS50110">
    <property type="entry name" value="RESPONSE_REGULATORY"/>
    <property type="match status" value="1"/>
</dbReference>
<dbReference type="SMART" id="SM00448">
    <property type="entry name" value="REC"/>
    <property type="match status" value="1"/>
</dbReference>
<dbReference type="GO" id="GO:0000156">
    <property type="term" value="F:phosphorelay response regulator activity"/>
    <property type="evidence" value="ECO:0007669"/>
    <property type="project" value="TreeGrafter"/>
</dbReference>
<keyword evidence="5" id="KW-0804">Transcription</keyword>
<dbReference type="InterPro" id="IPR001789">
    <property type="entry name" value="Sig_transdc_resp-reg_receiver"/>
</dbReference>
<protein>
    <submittedName>
        <fullName evidence="8">Response regulator</fullName>
    </submittedName>
</protein>
<evidence type="ECO:0000259" key="7">
    <source>
        <dbReference type="PROSITE" id="PS50110"/>
    </source>
</evidence>
<dbReference type="GO" id="GO:0000976">
    <property type="term" value="F:transcription cis-regulatory region binding"/>
    <property type="evidence" value="ECO:0007669"/>
    <property type="project" value="TreeGrafter"/>
</dbReference>
<dbReference type="SUPFAM" id="SSF52172">
    <property type="entry name" value="CheY-like"/>
    <property type="match status" value="1"/>
</dbReference>
<evidence type="ECO:0000256" key="5">
    <source>
        <dbReference type="ARBA" id="ARBA00023163"/>
    </source>
</evidence>
<dbReference type="FunFam" id="3.40.50.2300:FF:000001">
    <property type="entry name" value="DNA-binding response regulator PhoB"/>
    <property type="match status" value="1"/>
</dbReference>
<dbReference type="PANTHER" id="PTHR48111">
    <property type="entry name" value="REGULATOR OF RPOS"/>
    <property type="match status" value="1"/>
</dbReference>
<dbReference type="GO" id="GO:0006355">
    <property type="term" value="P:regulation of DNA-templated transcription"/>
    <property type="evidence" value="ECO:0007669"/>
    <property type="project" value="TreeGrafter"/>
</dbReference>
<evidence type="ECO:0000313" key="8">
    <source>
        <dbReference type="EMBL" id="RCI71317.1"/>
    </source>
</evidence>
<feature type="modified residue" description="4-aspartylphosphate" evidence="6">
    <location>
        <position position="53"/>
    </location>
</feature>
<evidence type="ECO:0000256" key="4">
    <source>
        <dbReference type="ARBA" id="ARBA00023125"/>
    </source>
</evidence>
<evidence type="ECO:0000256" key="1">
    <source>
        <dbReference type="ARBA" id="ARBA00022553"/>
    </source>
</evidence>
<dbReference type="InterPro" id="IPR011006">
    <property type="entry name" value="CheY-like_superfamily"/>
</dbReference>
<comment type="caution">
    <text evidence="8">The sequence shown here is derived from an EMBL/GenBank/DDBJ whole genome shotgun (WGS) entry which is preliminary data.</text>
</comment>
<dbReference type="InterPro" id="IPR039420">
    <property type="entry name" value="WalR-like"/>
</dbReference>
<keyword evidence="1 6" id="KW-0597">Phosphoprotein</keyword>
<feature type="non-terminal residue" evidence="8">
    <location>
        <position position="105"/>
    </location>
</feature>
<dbReference type="AlphaFoldDB" id="A0A367M1H3"/>
<evidence type="ECO:0000256" key="2">
    <source>
        <dbReference type="ARBA" id="ARBA00023012"/>
    </source>
</evidence>